<evidence type="ECO:0000313" key="4">
    <source>
        <dbReference type="Proteomes" id="UP000315349"/>
    </source>
</evidence>
<dbReference type="InterPro" id="IPR036465">
    <property type="entry name" value="vWFA_dom_sf"/>
</dbReference>
<protein>
    <submittedName>
        <fullName evidence="3">von Willebrand factor type A domain protein</fullName>
    </submittedName>
</protein>
<dbReference type="EMBL" id="CP036299">
    <property type="protein sequence ID" value="QDV29113.1"/>
    <property type="molecule type" value="Genomic_DNA"/>
</dbReference>
<evidence type="ECO:0000313" key="3">
    <source>
        <dbReference type="EMBL" id="QDV29113.1"/>
    </source>
</evidence>
<dbReference type="Gene3D" id="3.40.50.410">
    <property type="entry name" value="von Willebrand factor, type A domain"/>
    <property type="match status" value="1"/>
</dbReference>
<name>A0A518GKG1_9PLAN</name>
<feature type="transmembrane region" description="Helical" evidence="1">
    <location>
        <begin position="21"/>
        <end position="46"/>
    </location>
</feature>
<reference evidence="3 4" key="1">
    <citation type="submission" date="2019-02" db="EMBL/GenBank/DDBJ databases">
        <title>Deep-cultivation of Planctomycetes and their phenomic and genomic characterization uncovers novel biology.</title>
        <authorList>
            <person name="Wiegand S."/>
            <person name="Jogler M."/>
            <person name="Boedeker C."/>
            <person name="Pinto D."/>
            <person name="Vollmers J."/>
            <person name="Rivas-Marin E."/>
            <person name="Kohn T."/>
            <person name="Peeters S.H."/>
            <person name="Heuer A."/>
            <person name="Rast P."/>
            <person name="Oberbeckmann S."/>
            <person name="Bunk B."/>
            <person name="Jeske O."/>
            <person name="Meyerdierks A."/>
            <person name="Storesund J.E."/>
            <person name="Kallscheuer N."/>
            <person name="Luecker S."/>
            <person name="Lage O.M."/>
            <person name="Pohl T."/>
            <person name="Merkel B.J."/>
            <person name="Hornburger P."/>
            <person name="Mueller R.-W."/>
            <person name="Bruemmer F."/>
            <person name="Labrenz M."/>
            <person name="Spormann A.M."/>
            <person name="Op den Camp H."/>
            <person name="Overmann J."/>
            <person name="Amann R."/>
            <person name="Jetten M.S.M."/>
            <person name="Mascher T."/>
            <person name="Medema M.H."/>
            <person name="Devos D.P."/>
            <person name="Kaster A.-K."/>
            <person name="Ovreas L."/>
            <person name="Rohde M."/>
            <person name="Galperin M.Y."/>
            <person name="Jogler C."/>
        </authorList>
    </citation>
    <scope>NUCLEOTIDE SEQUENCE [LARGE SCALE GENOMIC DNA]</scope>
    <source>
        <strain evidence="3 4">Spb1</strain>
    </source>
</reference>
<feature type="domain" description="VWFA" evidence="2">
    <location>
        <begin position="169"/>
        <end position="390"/>
    </location>
</feature>
<keyword evidence="1" id="KW-0472">Membrane</keyword>
<dbReference type="AlphaFoldDB" id="A0A518GKG1"/>
<evidence type="ECO:0000259" key="2">
    <source>
        <dbReference type="PROSITE" id="PS50234"/>
    </source>
</evidence>
<gene>
    <name evidence="3" type="ORF">Spb1_09820</name>
</gene>
<sequence>MRKNFSGHRRVIHKPHPRRGAIAILAAFVMVALLALAGFFLSLSYVELTRAELRAGTDAAARSAVIRLVETQSTNSGRAAARDIASRFEVGGKALSLNDSDIQFGRSTRQSNGSYSFAINGTPTNAARVFGRKTKTSAAGPVELPFGGFVGAPEYSTELNAVAMRLDYDIVIVLDRSGSMGWDLSGVEFEYPEAVRQRPLVENYFSPPDPTGSRWAILSASVNDFLTILNQRQVAARVGLVTYAGDYTFGKYSSVKLTVESDLTSTFSTITSKLTAIGQVPLIGGTDIGAGITAAQTMLTTSSQARLKTGQPIIIVFSDGMFNQGTEPVSLAASAYGQSSTIIHSVTFGATAQGRATMNSVTATAGKGLSLHANTAAELAESFRSIANAIPIVVTE</sequence>
<dbReference type="CDD" id="cd00198">
    <property type="entry name" value="vWFA"/>
    <property type="match status" value="1"/>
</dbReference>
<organism evidence="3 4">
    <name type="scientific">Planctopirus ephydatiae</name>
    <dbReference type="NCBI Taxonomy" id="2528019"/>
    <lineage>
        <taxon>Bacteria</taxon>
        <taxon>Pseudomonadati</taxon>
        <taxon>Planctomycetota</taxon>
        <taxon>Planctomycetia</taxon>
        <taxon>Planctomycetales</taxon>
        <taxon>Planctomycetaceae</taxon>
        <taxon>Planctopirus</taxon>
    </lineage>
</organism>
<dbReference type="Pfam" id="PF13400">
    <property type="entry name" value="Tad"/>
    <property type="match status" value="1"/>
</dbReference>
<dbReference type="KEGG" id="peh:Spb1_09820"/>
<keyword evidence="1" id="KW-1133">Transmembrane helix</keyword>
<dbReference type="InterPro" id="IPR002035">
    <property type="entry name" value="VWF_A"/>
</dbReference>
<dbReference type="InterPro" id="IPR028087">
    <property type="entry name" value="Tad_N"/>
</dbReference>
<evidence type="ECO:0000256" key="1">
    <source>
        <dbReference type="SAM" id="Phobius"/>
    </source>
</evidence>
<dbReference type="Proteomes" id="UP000315349">
    <property type="component" value="Chromosome"/>
</dbReference>
<dbReference type="PROSITE" id="PS50234">
    <property type="entry name" value="VWFA"/>
    <property type="match status" value="1"/>
</dbReference>
<dbReference type="SMART" id="SM00327">
    <property type="entry name" value="VWA"/>
    <property type="match status" value="1"/>
</dbReference>
<accession>A0A518GKG1</accession>
<proteinExistence type="predicted"/>
<dbReference type="SUPFAM" id="SSF53300">
    <property type="entry name" value="vWA-like"/>
    <property type="match status" value="1"/>
</dbReference>
<keyword evidence="1" id="KW-0812">Transmembrane</keyword>
<dbReference type="Pfam" id="PF13519">
    <property type="entry name" value="VWA_2"/>
    <property type="match status" value="1"/>
</dbReference>
<keyword evidence="4" id="KW-1185">Reference proteome</keyword>